<accession>A0A8J8PZV5</accession>
<evidence type="ECO:0000259" key="2">
    <source>
        <dbReference type="Pfam" id="PF25213"/>
    </source>
</evidence>
<gene>
    <name evidence="3" type="ORF">CV102_14245</name>
</gene>
<name>A0A8J8PZV5_9EURY</name>
<comment type="caution">
    <text evidence="3">The sequence shown here is derived from an EMBL/GenBank/DDBJ whole genome shotgun (WGS) entry which is preliminary data.</text>
</comment>
<dbReference type="InterPro" id="IPR036390">
    <property type="entry name" value="WH_DNA-bd_sf"/>
</dbReference>
<dbReference type="AlphaFoldDB" id="A0A8J8PZV5"/>
<dbReference type="Gene3D" id="1.10.10.10">
    <property type="entry name" value="Winged helix-like DNA-binding domain superfamily/Winged helix DNA-binding domain"/>
    <property type="match status" value="1"/>
</dbReference>
<feature type="domain" description="Methanogenesis regulatory protein FilR1 middle" evidence="1">
    <location>
        <begin position="131"/>
        <end position="258"/>
    </location>
</feature>
<organism evidence="3 4">
    <name type="scientific">Natronococcus pandeyae</name>
    <dbReference type="NCBI Taxonomy" id="2055836"/>
    <lineage>
        <taxon>Archaea</taxon>
        <taxon>Methanobacteriati</taxon>
        <taxon>Methanobacteriota</taxon>
        <taxon>Stenosarchaea group</taxon>
        <taxon>Halobacteria</taxon>
        <taxon>Halobacteriales</taxon>
        <taxon>Natrialbaceae</taxon>
        <taxon>Natronococcus</taxon>
    </lineage>
</organism>
<dbReference type="Pfam" id="PF25213">
    <property type="entry name" value="HVO_A0261_N"/>
    <property type="match status" value="1"/>
</dbReference>
<dbReference type="Proteomes" id="UP000766904">
    <property type="component" value="Unassembled WGS sequence"/>
</dbReference>
<evidence type="ECO:0000313" key="3">
    <source>
        <dbReference type="EMBL" id="TYL37886.1"/>
    </source>
</evidence>
<dbReference type="InterPro" id="IPR057527">
    <property type="entry name" value="HVO_A0261-like_N"/>
</dbReference>
<feature type="domain" description="HVO-A0261-like N-terminal" evidence="2">
    <location>
        <begin position="11"/>
        <end position="95"/>
    </location>
</feature>
<sequence>MVPDTMADPLDDIAFLANSANRVAVLEALTTGAHHRDELRERVDVSRVTLARILDDFEDRRWIERTGQTCRATPLGAWVSEAFAELRETMTSEHRLREVLPWFPAEQVSFDVRCLRDADIVTPTPTNMWAHVQRGADCFRSAQRARVVSTQTAPPIVEATKTAVEEYEQRFEAVLTAALIETVGSNATMAPLFAELLDAPTVDIYVYEDELPVTVFLTDGTVGLPLTDDEDIARALVLSENETVYDWAESTFEQYRARSDPVDPDAFTA</sequence>
<dbReference type="InterPro" id="IPR036388">
    <property type="entry name" value="WH-like_DNA-bd_sf"/>
</dbReference>
<reference evidence="3" key="1">
    <citation type="submission" date="2017-11" db="EMBL/GenBank/DDBJ databases">
        <authorList>
            <person name="Kajale S.C."/>
            <person name="Sharma A."/>
        </authorList>
    </citation>
    <scope>NUCLEOTIDE SEQUENCE</scope>
    <source>
        <strain evidence="3">LS1_42</strain>
    </source>
</reference>
<evidence type="ECO:0000259" key="1">
    <source>
        <dbReference type="Pfam" id="PF08350"/>
    </source>
</evidence>
<evidence type="ECO:0000313" key="4">
    <source>
        <dbReference type="Proteomes" id="UP000766904"/>
    </source>
</evidence>
<dbReference type="Pfam" id="PF08350">
    <property type="entry name" value="FilR1_middle"/>
    <property type="match status" value="1"/>
</dbReference>
<dbReference type="SUPFAM" id="SSF46785">
    <property type="entry name" value="Winged helix' DNA-binding domain"/>
    <property type="match status" value="1"/>
</dbReference>
<dbReference type="InterPro" id="IPR013561">
    <property type="entry name" value="FilR1_middle_dom"/>
</dbReference>
<keyword evidence="4" id="KW-1185">Reference proteome</keyword>
<protein>
    <submittedName>
        <fullName evidence="3">Uncharacterized protein</fullName>
    </submittedName>
</protein>
<proteinExistence type="predicted"/>
<dbReference type="EMBL" id="PHNJ01000007">
    <property type="protein sequence ID" value="TYL37886.1"/>
    <property type="molecule type" value="Genomic_DNA"/>
</dbReference>